<sequence length="252" mass="28573">MEQTLLHTLSPQLQALIIIFVSLVYWMCGFVAKVGAYIIYLVLLTLMNLPKSEIPDYLVWIYWMNPIGWCMRALSVNEYRSSKYDVCEYGGVNYCSEFNMNMGEYYPSQFGVPSSKTWSWTGAIFMFLFYVFLLGASTYLLEYRRYLAPTNFQLLPNEIGHETENGYVFALTPKSKDKDGSSADTSHDEVMVAVPRREKNFVPVSIAFTDLWYSVPDPTKTKETLDLLKGINGYATRGTLTALMGSTGAGKT</sequence>
<keyword evidence="1" id="KW-0813">Transport</keyword>
<reference evidence="4" key="1">
    <citation type="submission" date="2017-03" db="EMBL/GenBank/DDBJ databases">
        <title>Phytopthora megakarya and P. palmivora, two closely related causual agents of cacao black pod achieved similar genome size and gene model numbers by different mechanisms.</title>
        <authorList>
            <person name="Ali S."/>
            <person name="Shao J."/>
            <person name="Larry D.J."/>
            <person name="Kronmiller B."/>
            <person name="Shen D."/>
            <person name="Strem M.D."/>
            <person name="Melnick R.L."/>
            <person name="Guiltinan M.J."/>
            <person name="Tyler B.M."/>
            <person name="Meinhardt L.W."/>
            <person name="Bailey B.A."/>
        </authorList>
    </citation>
    <scope>NUCLEOTIDE SEQUENCE [LARGE SCALE GENOMIC DNA]</scope>
    <source>
        <strain evidence="4">zdho120</strain>
    </source>
</reference>
<feature type="transmembrane region" description="Helical" evidence="2">
    <location>
        <begin position="118"/>
        <end position="141"/>
    </location>
</feature>
<dbReference type="Proteomes" id="UP000198211">
    <property type="component" value="Unassembled WGS sequence"/>
</dbReference>
<keyword evidence="2" id="KW-0472">Membrane</keyword>
<proteinExistence type="predicted"/>
<dbReference type="STRING" id="4795.A0A225VA70"/>
<evidence type="ECO:0000256" key="2">
    <source>
        <dbReference type="SAM" id="Phobius"/>
    </source>
</evidence>
<keyword evidence="4" id="KW-1185">Reference proteome</keyword>
<evidence type="ECO:0000313" key="3">
    <source>
        <dbReference type="EMBL" id="OWZ02283.1"/>
    </source>
</evidence>
<accession>A0A225VA70</accession>
<dbReference type="PANTHER" id="PTHR19241">
    <property type="entry name" value="ATP-BINDING CASSETTE TRANSPORTER"/>
    <property type="match status" value="1"/>
</dbReference>
<gene>
    <name evidence="3" type="ORF">PHMEG_00026180</name>
</gene>
<organism evidence="3 4">
    <name type="scientific">Phytophthora megakarya</name>
    <dbReference type="NCBI Taxonomy" id="4795"/>
    <lineage>
        <taxon>Eukaryota</taxon>
        <taxon>Sar</taxon>
        <taxon>Stramenopiles</taxon>
        <taxon>Oomycota</taxon>
        <taxon>Peronosporomycetes</taxon>
        <taxon>Peronosporales</taxon>
        <taxon>Peronosporaceae</taxon>
        <taxon>Phytophthora</taxon>
    </lineage>
</organism>
<dbReference type="OrthoDB" id="127546at2759"/>
<keyword evidence="2" id="KW-1133">Transmembrane helix</keyword>
<keyword evidence="2" id="KW-0812">Transmembrane</keyword>
<comment type="caution">
    <text evidence="3">The sequence shown here is derived from an EMBL/GenBank/DDBJ whole genome shotgun (WGS) entry which is preliminary data.</text>
</comment>
<feature type="transmembrane region" description="Helical" evidence="2">
    <location>
        <begin position="15"/>
        <end position="45"/>
    </location>
</feature>
<name>A0A225VA70_9STRA</name>
<protein>
    <submittedName>
        <fullName evidence="3">Pleiotropic drug resistance protein transporter</fullName>
    </submittedName>
</protein>
<dbReference type="EMBL" id="NBNE01006272">
    <property type="protein sequence ID" value="OWZ02283.1"/>
    <property type="molecule type" value="Genomic_DNA"/>
</dbReference>
<evidence type="ECO:0000256" key="1">
    <source>
        <dbReference type="ARBA" id="ARBA00022448"/>
    </source>
</evidence>
<dbReference type="AlphaFoldDB" id="A0A225VA70"/>
<evidence type="ECO:0000313" key="4">
    <source>
        <dbReference type="Proteomes" id="UP000198211"/>
    </source>
</evidence>
<feature type="transmembrane region" description="Helical" evidence="2">
    <location>
        <begin position="57"/>
        <end position="75"/>
    </location>
</feature>
<feature type="non-terminal residue" evidence="3">
    <location>
        <position position="252"/>
    </location>
</feature>